<evidence type="ECO:0008006" key="6">
    <source>
        <dbReference type="Google" id="ProtNLM"/>
    </source>
</evidence>
<feature type="chain" id="PRO_5036091862" description="Methane oxygenase PmoA" evidence="1">
    <location>
        <begin position="23"/>
        <end position="317"/>
    </location>
</feature>
<dbReference type="EMBL" id="QSEF01000001">
    <property type="protein sequence ID" value="RGZ51725.1"/>
    <property type="molecule type" value="Genomic_DNA"/>
</dbReference>
<comment type="caution">
    <text evidence="3">The sequence shown here is derived from an EMBL/GenBank/DDBJ whole genome shotgun (WGS) entry which is preliminary data.</text>
</comment>
<keyword evidence="1" id="KW-0732">Signal</keyword>
<protein>
    <recommendedName>
        <fullName evidence="6">Methane oxygenase PmoA</fullName>
    </recommendedName>
</protein>
<accession>A0A3R6I6Z2</accession>
<sequence length="317" mass="35723">MKTAIFSIGVFLISLFLGSCQPSETSCSVVDTGKALDYKIGNKLLFSYNYTTVYPAPGVDSVYKRSGFIHPLKTLGGEVMTNCSPADHYHHFGLWYAWTKTTFEGNEIDFWNLHKKQGTVRFRNFEHVSDNGFVATLDHVVYPDSPAEKVAMNERLEINIGTTSLPGYYIDYHTTIRLASPSPITMEAYRYGGICIRTREDWNDQTAEMLTSEGLSRDEADGSRARWCYYQGKAGNEKACILIVASPSNLNYPEPLRVWDKTVNKPAGDVMWNFSPTKQKAFTLEPGKELSLSYRIYVLDKNINATTAEVLSDFESD</sequence>
<name>A0A3R6I6Z2_9BACT</name>
<reference evidence="4 5" key="1">
    <citation type="submission" date="2018-08" db="EMBL/GenBank/DDBJ databases">
        <title>A genome reference for cultivated species of the human gut microbiota.</title>
        <authorList>
            <person name="Zou Y."/>
            <person name="Xue W."/>
            <person name="Luo G."/>
        </authorList>
    </citation>
    <scope>NUCLEOTIDE SEQUENCE [LARGE SCALE GENOMIC DNA]</scope>
    <source>
        <strain evidence="3 4">AM16-50</strain>
        <strain evidence="2 5">AM50-15</strain>
    </source>
</reference>
<gene>
    <name evidence="3" type="ORF">DW191_02895</name>
    <name evidence="2" type="ORF">DW986_00005</name>
</gene>
<dbReference type="AlphaFoldDB" id="A0A3R6I6Z2"/>
<evidence type="ECO:0000313" key="3">
    <source>
        <dbReference type="EMBL" id="RHH80090.1"/>
    </source>
</evidence>
<dbReference type="Proteomes" id="UP000285173">
    <property type="component" value="Unassembled WGS sequence"/>
</dbReference>
<dbReference type="EMBL" id="QRKC01000001">
    <property type="protein sequence ID" value="RHH80090.1"/>
    <property type="molecule type" value="Genomic_DNA"/>
</dbReference>
<evidence type="ECO:0000313" key="5">
    <source>
        <dbReference type="Proteomes" id="UP000285173"/>
    </source>
</evidence>
<dbReference type="Proteomes" id="UP000283732">
    <property type="component" value="Unassembled WGS sequence"/>
</dbReference>
<organism evidence="3 4">
    <name type="scientific">Parabacteroides merdae</name>
    <dbReference type="NCBI Taxonomy" id="46503"/>
    <lineage>
        <taxon>Bacteria</taxon>
        <taxon>Pseudomonadati</taxon>
        <taxon>Bacteroidota</taxon>
        <taxon>Bacteroidia</taxon>
        <taxon>Bacteroidales</taxon>
        <taxon>Tannerellaceae</taxon>
        <taxon>Parabacteroides</taxon>
    </lineage>
</organism>
<dbReference type="PROSITE" id="PS51257">
    <property type="entry name" value="PROKAR_LIPOPROTEIN"/>
    <property type="match status" value="1"/>
</dbReference>
<dbReference type="InterPro" id="IPR029475">
    <property type="entry name" value="DUF6807"/>
</dbReference>
<evidence type="ECO:0000313" key="2">
    <source>
        <dbReference type="EMBL" id="RGZ51725.1"/>
    </source>
</evidence>
<feature type="signal peptide" evidence="1">
    <location>
        <begin position="1"/>
        <end position="22"/>
    </location>
</feature>
<evidence type="ECO:0000256" key="1">
    <source>
        <dbReference type="SAM" id="SignalP"/>
    </source>
</evidence>
<dbReference type="Pfam" id="PF14100">
    <property type="entry name" value="DUF6807"/>
    <property type="match status" value="1"/>
</dbReference>
<proteinExistence type="predicted"/>
<dbReference type="RefSeq" id="WP_122202442.1">
    <property type="nucleotide sequence ID" value="NZ_QRKC01000001.1"/>
</dbReference>
<evidence type="ECO:0000313" key="4">
    <source>
        <dbReference type="Proteomes" id="UP000283732"/>
    </source>
</evidence>